<dbReference type="PANTHER" id="PTHR31435:SF10">
    <property type="entry name" value="BSR4717 PROTEIN"/>
    <property type="match status" value="1"/>
</dbReference>
<proteinExistence type="predicted"/>
<accession>A0ABY5NGX2</accession>
<reference evidence="2" key="1">
    <citation type="submission" date="2022-01" db="EMBL/GenBank/DDBJ databases">
        <title>Microbacterium eymi and Microbacterium rhizovicinus sp. nov., isolated from the rhizospheric soil of Elymus tsukushiensis, a plant native to the Dokdo Islands, Republic of Korea.</title>
        <authorList>
            <person name="Hwang Y.J."/>
        </authorList>
    </citation>
    <scope>NUCLEOTIDE SEQUENCE</scope>
    <source>
        <strain evidence="2">KUDC0405</strain>
    </source>
</reference>
<dbReference type="Proteomes" id="UP001054811">
    <property type="component" value="Chromosome"/>
</dbReference>
<dbReference type="EMBL" id="CP091139">
    <property type="protein sequence ID" value="UUT34447.1"/>
    <property type="molecule type" value="Genomic_DNA"/>
</dbReference>
<dbReference type="SUPFAM" id="SSF55729">
    <property type="entry name" value="Acyl-CoA N-acyltransferases (Nat)"/>
    <property type="match status" value="1"/>
</dbReference>
<evidence type="ECO:0000259" key="1">
    <source>
        <dbReference type="PROSITE" id="PS51729"/>
    </source>
</evidence>
<dbReference type="CDD" id="cd04301">
    <property type="entry name" value="NAT_SF"/>
    <property type="match status" value="1"/>
</dbReference>
<keyword evidence="3" id="KW-1185">Reference proteome</keyword>
<dbReference type="Gene3D" id="3.40.630.30">
    <property type="match status" value="1"/>
</dbReference>
<name>A0ABY5NGX2_9MICO</name>
<dbReference type="InterPro" id="IPR031165">
    <property type="entry name" value="GNAT_YJDJ"/>
</dbReference>
<gene>
    <name evidence="2" type="ORF">L2X98_28045</name>
</gene>
<dbReference type="InterPro" id="IPR016181">
    <property type="entry name" value="Acyl_CoA_acyltransferase"/>
</dbReference>
<evidence type="ECO:0000313" key="3">
    <source>
        <dbReference type="Proteomes" id="UP001054811"/>
    </source>
</evidence>
<evidence type="ECO:0000313" key="2">
    <source>
        <dbReference type="EMBL" id="UUT34447.1"/>
    </source>
</evidence>
<dbReference type="PROSITE" id="PS51729">
    <property type="entry name" value="GNAT_YJDJ"/>
    <property type="match status" value="1"/>
</dbReference>
<organism evidence="2 3">
    <name type="scientific">Microbacterium elymi</name>
    <dbReference type="NCBI Taxonomy" id="2909587"/>
    <lineage>
        <taxon>Bacteria</taxon>
        <taxon>Bacillati</taxon>
        <taxon>Actinomycetota</taxon>
        <taxon>Actinomycetes</taxon>
        <taxon>Micrococcales</taxon>
        <taxon>Microbacteriaceae</taxon>
        <taxon>Microbacterium</taxon>
    </lineage>
</organism>
<sequence>MADSETAVSRDDANGRYVITVGGELAGYTQISTDAAGRLVMPHTVIIPSFRGQGLAGMLVSGAMADVAARGETVVPLCPVVQKYLHEHDVDGLTVEWTG</sequence>
<dbReference type="RefSeq" id="WP_259610970.1">
    <property type="nucleotide sequence ID" value="NZ_CP091139.2"/>
</dbReference>
<dbReference type="Pfam" id="PF14542">
    <property type="entry name" value="Acetyltransf_CG"/>
    <property type="match status" value="1"/>
</dbReference>
<protein>
    <submittedName>
        <fullName evidence="2">N-acetyltransferase</fullName>
    </submittedName>
</protein>
<feature type="domain" description="N-acetyltransferase" evidence="1">
    <location>
        <begin position="9"/>
        <end position="99"/>
    </location>
</feature>
<dbReference type="PANTHER" id="PTHR31435">
    <property type="entry name" value="PROTEIN NATD1"/>
    <property type="match status" value="1"/>
</dbReference>
<dbReference type="InterPro" id="IPR045057">
    <property type="entry name" value="Gcn5-rel_NAT"/>
</dbReference>